<name>A0ABY7GHR3_9GAMM</name>
<gene>
    <name evidence="2" type="ORF">NM686_015480</name>
</gene>
<accession>A0ABY7GHR3</accession>
<sequence length="51" mass="5629">MRSLPKDIVTGLAFIAGVIGFINGEFIISSALFAVTTYTSNIHINRKKHQH</sequence>
<keyword evidence="3" id="KW-1185">Reference proteome</keyword>
<dbReference type="Proteomes" id="UP001162780">
    <property type="component" value="Chromosome"/>
</dbReference>
<dbReference type="EMBL" id="CP113517">
    <property type="protein sequence ID" value="WAR43769.1"/>
    <property type="molecule type" value="Genomic_DNA"/>
</dbReference>
<feature type="transmembrane region" description="Helical" evidence="1">
    <location>
        <begin position="12"/>
        <end position="38"/>
    </location>
</feature>
<proteinExistence type="predicted"/>
<reference evidence="2" key="1">
    <citation type="submission" date="2022-11" db="EMBL/GenBank/DDBJ databases">
        <title>Methylomonas rapida sp. nov., Carotenoid-Producing Obligate Methanotrophs with High Growth Characteristics and Biotechnological Potential.</title>
        <authorList>
            <person name="Tikhonova E.N."/>
            <person name="Suleimanov R.Z."/>
            <person name="Miroshnikov K."/>
            <person name="Oshkin I.Y."/>
            <person name="Belova S.E."/>
            <person name="Danilova O.V."/>
            <person name="Ashikhmin A."/>
            <person name="Konopkin A."/>
            <person name="But S.Y."/>
            <person name="Khmelenina V.N."/>
            <person name="Kuznetsov N."/>
            <person name="Pimenov N.V."/>
            <person name="Dedysh S.N."/>
        </authorList>
    </citation>
    <scope>NUCLEOTIDE SEQUENCE</scope>
    <source>
        <strain evidence="2">MP1</strain>
    </source>
</reference>
<protein>
    <submittedName>
        <fullName evidence="2">Uncharacterized protein</fullName>
    </submittedName>
</protein>
<keyword evidence="1" id="KW-0812">Transmembrane</keyword>
<evidence type="ECO:0000256" key="1">
    <source>
        <dbReference type="SAM" id="Phobius"/>
    </source>
</evidence>
<organism evidence="2 3">
    <name type="scientific">Methylomonas rapida</name>
    <dbReference type="NCBI Taxonomy" id="2963939"/>
    <lineage>
        <taxon>Bacteria</taxon>
        <taxon>Pseudomonadati</taxon>
        <taxon>Pseudomonadota</taxon>
        <taxon>Gammaproteobacteria</taxon>
        <taxon>Methylococcales</taxon>
        <taxon>Methylococcaceae</taxon>
        <taxon>Methylomonas</taxon>
    </lineage>
</organism>
<evidence type="ECO:0000313" key="2">
    <source>
        <dbReference type="EMBL" id="WAR43769.1"/>
    </source>
</evidence>
<keyword evidence="1" id="KW-0472">Membrane</keyword>
<evidence type="ECO:0000313" key="3">
    <source>
        <dbReference type="Proteomes" id="UP001162780"/>
    </source>
</evidence>
<keyword evidence="1" id="KW-1133">Transmembrane helix</keyword>
<dbReference type="RefSeq" id="WP_255188756.1">
    <property type="nucleotide sequence ID" value="NZ_CP113517.1"/>
</dbReference>